<feature type="region of interest" description="Disordered" evidence="1">
    <location>
        <begin position="1"/>
        <end position="20"/>
    </location>
</feature>
<gene>
    <name evidence="2" type="ORF">BC938DRAFT_474538</name>
</gene>
<proteinExistence type="predicted"/>
<keyword evidence="3" id="KW-1185">Reference proteome</keyword>
<feature type="compositionally biased region" description="Polar residues" evidence="1">
    <location>
        <begin position="1"/>
        <end position="13"/>
    </location>
</feature>
<dbReference type="AlphaFoldDB" id="A0A433Q204"/>
<evidence type="ECO:0000313" key="2">
    <source>
        <dbReference type="EMBL" id="RUS23841.1"/>
    </source>
</evidence>
<comment type="caution">
    <text evidence="2">The sequence shown here is derived from an EMBL/GenBank/DDBJ whole genome shotgun (WGS) entry which is preliminary data.</text>
</comment>
<sequence>MTITSVLPPSGRSSKPAKAGKLYASRKAGSRCKGRGWKIIRKPSIDMVAKALGDMSDWMTWLEAENLLICCPAFYLNCISASLQIF</sequence>
<protein>
    <submittedName>
        <fullName evidence="2">Uncharacterized protein</fullName>
    </submittedName>
</protein>
<name>A0A433Q204_9FUNG</name>
<organism evidence="2 3">
    <name type="scientific">Jimgerdemannia flammicorona</name>
    <dbReference type="NCBI Taxonomy" id="994334"/>
    <lineage>
        <taxon>Eukaryota</taxon>
        <taxon>Fungi</taxon>
        <taxon>Fungi incertae sedis</taxon>
        <taxon>Mucoromycota</taxon>
        <taxon>Mucoromycotina</taxon>
        <taxon>Endogonomycetes</taxon>
        <taxon>Endogonales</taxon>
        <taxon>Endogonaceae</taxon>
        <taxon>Jimgerdemannia</taxon>
    </lineage>
</organism>
<evidence type="ECO:0000256" key="1">
    <source>
        <dbReference type="SAM" id="MobiDB-lite"/>
    </source>
</evidence>
<dbReference type="EMBL" id="RBNJ01018360">
    <property type="protein sequence ID" value="RUS23841.1"/>
    <property type="molecule type" value="Genomic_DNA"/>
</dbReference>
<reference evidence="2 3" key="1">
    <citation type="journal article" date="2018" name="New Phytol.">
        <title>Phylogenomics of Endogonaceae and evolution of mycorrhizas within Mucoromycota.</title>
        <authorList>
            <person name="Chang Y."/>
            <person name="Desiro A."/>
            <person name="Na H."/>
            <person name="Sandor L."/>
            <person name="Lipzen A."/>
            <person name="Clum A."/>
            <person name="Barry K."/>
            <person name="Grigoriev I.V."/>
            <person name="Martin F.M."/>
            <person name="Stajich J.E."/>
            <person name="Smith M.E."/>
            <person name="Bonito G."/>
            <person name="Spatafora J.W."/>
        </authorList>
    </citation>
    <scope>NUCLEOTIDE SEQUENCE [LARGE SCALE GENOMIC DNA]</scope>
    <source>
        <strain evidence="2 3">AD002</strain>
    </source>
</reference>
<evidence type="ECO:0000313" key="3">
    <source>
        <dbReference type="Proteomes" id="UP000274822"/>
    </source>
</evidence>
<dbReference type="Proteomes" id="UP000274822">
    <property type="component" value="Unassembled WGS sequence"/>
</dbReference>
<accession>A0A433Q204</accession>